<sequence length="152" mass="17136">MNGLKKQPIQHPIDGTNVICNGIYNASIEVLTKGTKMRTKNFNSDKEGASDVAQLELLSRDGTLWSYIKSGNLSKVQEIVQTDENELDPNERGTFGETILHIALLFRQNEIAKFLVTSFPETIDASYTHEMYQGENALHIAIVNRDYGMRIF</sequence>
<evidence type="ECO:0000313" key="1">
    <source>
        <dbReference type="EMBL" id="ETO10442.1"/>
    </source>
</evidence>
<proteinExistence type="predicted"/>
<gene>
    <name evidence="1" type="ORF">RFI_26936</name>
</gene>
<dbReference type="InterPro" id="IPR002110">
    <property type="entry name" value="Ankyrin_rpt"/>
</dbReference>
<dbReference type="Gene3D" id="1.25.40.20">
    <property type="entry name" value="Ankyrin repeat-containing domain"/>
    <property type="match status" value="1"/>
</dbReference>
<dbReference type="Proteomes" id="UP000023152">
    <property type="component" value="Unassembled WGS sequence"/>
</dbReference>
<accession>X6MAF8</accession>
<dbReference type="OrthoDB" id="533508at2759"/>
<dbReference type="SUPFAM" id="SSF48403">
    <property type="entry name" value="Ankyrin repeat"/>
    <property type="match status" value="1"/>
</dbReference>
<dbReference type="EMBL" id="ASPP01023470">
    <property type="protein sequence ID" value="ETO10442.1"/>
    <property type="molecule type" value="Genomic_DNA"/>
</dbReference>
<name>X6MAF8_RETFI</name>
<protein>
    <submittedName>
        <fullName evidence="1">Uncharacterized protein</fullName>
    </submittedName>
</protein>
<organism evidence="1 2">
    <name type="scientific">Reticulomyxa filosa</name>
    <dbReference type="NCBI Taxonomy" id="46433"/>
    <lineage>
        <taxon>Eukaryota</taxon>
        <taxon>Sar</taxon>
        <taxon>Rhizaria</taxon>
        <taxon>Retaria</taxon>
        <taxon>Foraminifera</taxon>
        <taxon>Monothalamids</taxon>
        <taxon>Reticulomyxidae</taxon>
        <taxon>Reticulomyxa</taxon>
    </lineage>
</organism>
<dbReference type="Pfam" id="PF12796">
    <property type="entry name" value="Ank_2"/>
    <property type="match status" value="1"/>
</dbReference>
<dbReference type="InterPro" id="IPR036770">
    <property type="entry name" value="Ankyrin_rpt-contain_sf"/>
</dbReference>
<reference evidence="1 2" key="1">
    <citation type="journal article" date="2013" name="Curr. Biol.">
        <title>The Genome of the Foraminiferan Reticulomyxa filosa.</title>
        <authorList>
            <person name="Glockner G."/>
            <person name="Hulsmann N."/>
            <person name="Schleicher M."/>
            <person name="Noegel A.A."/>
            <person name="Eichinger L."/>
            <person name="Gallinger C."/>
            <person name="Pawlowski J."/>
            <person name="Sierra R."/>
            <person name="Euteneuer U."/>
            <person name="Pillet L."/>
            <person name="Moustafa A."/>
            <person name="Platzer M."/>
            <person name="Groth M."/>
            <person name="Szafranski K."/>
            <person name="Schliwa M."/>
        </authorList>
    </citation>
    <scope>NUCLEOTIDE SEQUENCE [LARGE SCALE GENOMIC DNA]</scope>
</reference>
<evidence type="ECO:0000313" key="2">
    <source>
        <dbReference type="Proteomes" id="UP000023152"/>
    </source>
</evidence>
<comment type="caution">
    <text evidence="1">The sequence shown here is derived from an EMBL/GenBank/DDBJ whole genome shotgun (WGS) entry which is preliminary data.</text>
</comment>
<dbReference type="AlphaFoldDB" id="X6MAF8"/>
<keyword evidence="2" id="KW-1185">Reference proteome</keyword>